<reference evidence="1" key="1">
    <citation type="submission" date="2021-01" db="EMBL/GenBank/DDBJ databases">
        <authorList>
            <person name="Corre E."/>
            <person name="Pelletier E."/>
            <person name="Niang G."/>
            <person name="Scheremetjew M."/>
            <person name="Finn R."/>
            <person name="Kale V."/>
            <person name="Holt S."/>
            <person name="Cochrane G."/>
            <person name="Meng A."/>
            <person name="Brown T."/>
            <person name="Cohen L."/>
        </authorList>
    </citation>
    <scope>NUCLEOTIDE SEQUENCE</scope>
    <source>
        <strain evidence="1">Pbaha01</strain>
    </source>
</reference>
<name>A0A7S0AIS4_9DINO</name>
<protein>
    <submittedName>
        <fullName evidence="1">Uncharacterized protein</fullName>
    </submittedName>
</protein>
<organism evidence="1">
    <name type="scientific">Pyrodinium bahamense</name>
    <dbReference type="NCBI Taxonomy" id="73915"/>
    <lineage>
        <taxon>Eukaryota</taxon>
        <taxon>Sar</taxon>
        <taxon>Alveolata</taxon>
        <taxon>Dinophyceae</taxon>
        <taxon>Gonyaulacales</taxon>
        <taxon>Pyrocystaceae</taxon>
        <taxon>Pyrodinium</taxon>
    </lineage>
</organism>
<evidence type="ECO:0000313" key="1">
    <source>
        <dbReference type="EMBL" id="CAD8365205.1"/>
    </source>
</evidence>
<proteinExistence type="predicted"/>
<gene>
    <name evidence="1" type="ORF">PBAH0796_LOCUS17263</name>
</gene>
<accession>A0A7S0AIS4</accession>
<dbReference type="EMBL" id="HBEG01028400">
    <property type="protein sequence ID" value="CAD8365205.1"/>
    <property type="molecule type" value="Transcribed_RNA"/>
</dbReference>
<sequence>MALKAYKRPALATAAEPISKKPAIEDPILVHCHTVCNALAKAVDYPGSVRSMLEAMATSALSSAKEERHPFQAKVADMVGEVLDSIESQAKDVVAELQGKVDGCSDDKVCRQAALSAAEQSIAVLKDATSKQATTLDTESAALEAAQKELAAAAKIQAEGDTQLKEAEEKKSALGAAQESFRLAKEGPANKATMKTLASIGKDFKFDAALMETLPFVLKKEPALRAGFDLVALEQLEAALSAALAELDKVIEEGAPSKADRDAAVAAAQATCYQAAAKHAAAQEAFSTAQKLEQEGKDKLAHAKEAVANFLPDAKALMDDYDNKKALLLQLSQGPIAAFKELQTRTLPSVLAPAATAEAEVEGQAEGEAA</sequence>
<dbReference type="AlphaFoldDB" id="A0A7S0AIS4"/>